<evidence type="ECO:0000313" key="1">
    <source>
        <dbReference type="EMBL" id="KER23006.1"/>
    </source>
</evidence>
<evidence type="ECO:0000313" key="2">
    <source>
        <dbReference type="Proteomes" id="UP000054324"/>
    </source>
</evidence>
<reference evidence="1 2" key="1">
    <citation type="submission" date="2013-11" db="EMBL/GenBank/DDBJ databases">
        <title>Opisthorchis viverrini - life in the bile duct.</title>
        <authorList>
            <person name="Young N.D."/>
            <person name="Nagarajan N."/>
            <person name="Lin S.J."/>
            <person name="Korhonen P.K."/>
            <person name="Jex A.R."/>
            <person name="Hall R.S."/>
            <person name="Safavi-Hemami H."/>
            <person name="Kaewkong W."/>
            <person name="Bertrand D."/>
            <person name="Gao S."/>
            <person name="Seet Q."/>
            <person name="Wongkham S."/>
            <person name="Teh B.T."/>
            <person name="Wongkham C."/>
            <person name="Intapan P.M."/>
            <person name="Maleewong W."/>
            <person name="Yang X."/>
            <person name="Hu M."/>
            <person name="Wang Z."/>
            <person name="Hofmann A."/>
            <person name="Sternberg P.W."/>
            <person name="Tan P."/>
            <person name="Wang J."/>
            <person name="Gasser R.B."/>
        </authorList>
    </citation>
    <scope>NUCLEOTIDE SEQUENCE [LARGE SCALE GENOMIC DNA]</scope>
</reference>
<name>A0A074Z742_OPIVI</name>
<accession>A0A074Z742</accession>
<dbReference type="OrthoDB" id="6255742at2759"/>
<dbReference type="KEGG" id="ovi:T265_09015"/>
<dbReference type="AlphaFoldDB" id="A0A074Z742"/>
<sequence>MEGTKTPRDGGRFGLVHPTVMRLSGHAGGNIHPNVQVVQGKNSKEPNDSEHVYYDKAESEIQLPFSISGRVTGYDKLSKSLRTQSGIRRRCPLTPLLFNLVTDEIMRRTLVGLLDPGVQITCDEKLVDVHYADAFLLSFEDEKA</sequence>
<protein>
    <recommendedName>
        <fullName evidence="3">Reverse transcriptase domain-containing protein</fullName>
    </recommendedName>
</protein>
<dbReference type="GeneID" id="20323194"/>
<dbReference type="CTD" id="20323194"/>
<keyword evidence="2" id="KW-1185">Reference proteome</keyword>
<dbReference type="EMBL" id="KL596869">
    <property type="protein sequence ID" value="KER23006.1"/>
    <property type="molecule type" value="Genomic_DNA"/>
</dbReference>
<evidence type="ECO:0008006" key="3">
    <source>
        <dbReference type="Google" id="ProtNLM"/>
    </source>
</evidence>
<organism evidence="1 2">
    <name type="scientific">Opisthorchis viverrini</name>
    <name type="common">Southeast Asian liver fluke</name>
    <dbReference type="NCBI Taxonomy" id="6198"/>
    <lineage>
        <taxon>Eukaryota</taxon>
        <taxon>Metazoa</taxon>
        <taxon>Spiralia</taxon>
        <taxon>Lophotrochozoa</taxon>
        <taxon>Platyhelminthes</taxon>
        <taxon>Trematoda</taxon>
        <taxon>Digenea</taxon>
        <taxon>Opisthorchiida</taxon>
        <taxon>Opisthorchiata</taxon>
        <taxon>Opisthorchiidae</taxon>
        <taxon>Opisthorchis</taxon>
    </lineage>
</organism>
<gene>
    <name evidence="1" type="ORF">T265_09015</name>
</gene>
<dbReference type="RefSeq" id="XP_009173240.1">
    <property type="nucleotide sequence ID" value="XM_009174976.1"/>
</dbReference>
<dbReference type="Proteomes" id="UP000054324">
    <property type="component" value="Unassembled WGS sequence"/>
</dbReference>
<proteinExistence type="predicted"/>